<dbReference type="EMBL" id="CP098755">
    <property type="protein sequence ID" value="USG64242.1"/>
    <property type="molecule type" value="Genomic_DNA"/>
</dbReference>
<dbReference type="Proteomes" id="UP001056500">
    <property type="component" value="Chromosome"/>
</dbReference>
<dbReference type="Pfam" id="PF09932">
    <property type="entry name" value="DUF2164"/>
    <property type="match status" value="1"/>
</dbReference>
<protein>
    <submittedName>
        <fullName evidence="1">DUF2164 domain-containing protein</fullName>
    </submittedName>
</protein>
<organism evidence="1 2">
    <name type="scientific">Brevibacillus ruminantium</name>
    <dbReference type="NCBI Taxonomy" id="2950604"/>
    <lineage>
        <taxon>Bacteria</taxon>
        <taxon>Bacillati</taxon>
        <taxon>Bacillota</taxon>
        <taxon>Bacilli</taxon>
        <taxon>Bacillales</taxon>
        <taxon>Paenibacillaceae</taxon>
        <taxon>Brevibacillus</taxon>
    </lineage>
</organism>
<evidence type="ECO:0000313" key="2">
    <source>
        <dbReference type="Proteomes" id="UP001056500"/>
    </source>
</evidence>
<gene>
    <name evidence="1" type="ORF">NDK47_19070</name>
</gene>
<proteinExistence type="predicted"/>
<dbReference type="InterPro" id="IPR018680">
    <property type="entry name" value="DUF2164"/>
</dbReference>
<evidence type="ECO:0000313" key="1">
    <source>
        <dbReference type="EMBL" id="USG64242.1"/>
    </source>
</evidence>
<accession>A0ABY4WAP6</accession>
<name>A0ABY4WAP6_9BACL</name>
<keyword evidence="2" id="KW-1185">Reference proteome</keyword>
<reference evidence="1" key="1">
    <citation type="submission" date="2022-06" db="EMBL/GenBank/DDBJ databases">
        <title>Genome sequencing of Brevibacillus sp. BB3-R1.</title>
        <authorList>
            <person name="Heo J."/>
            <person name="Lee D."/>
            <person name="Won M."/>
            <person name="Han B.-H."/>
            <person name="Hong S.-B."/>
            <person name="Kwon S.-W."/>
        </authorList>
    </citation>
    <scope>NUCLEOTIDE SEQUENCE</scope>
    <source>
        <strain evidence="1">BB3-R1</strain>
    </source>
</reference>
<sequence length="86" mass="10239">MKMKKFPREQREYVISQIQQYFQEERGEELGHLASEQILDFFLKTIGPIVYNQAVDDCRVLVMDRVNALEDELYTLEQPLTTERGR</sequence>